<dbReference type="GO" id="GO:0045039">
    <property type="term" value="P:protein insertion into mitochondrial inner membrane"/>
    <property type="evidence" value="ECO:0007669"/>
    <property type="project" value="UniProtKB-UniRule"/>
</dbReference>
<comment type="similarity">
    <text evidence="2 8">Belongs to the Tim17/Tim22/Tim23 family.</text>
</comment>
<dbReference type="FunCoup" id="A0A1Z5K7I7">
    <property type="interactions" value="503"/>
</dbReference>
<accession>A0A1Z5K7I7</accession>
<sequence length="263" mass="28345">MVQNFWTTTEYLYVCKPVVQIFWTTTELPLIACCALLNNIMDGKKNDAIASTPTTVGNKSIYEFLMGNHPLSSSRYSHRDALHPPVPTRDDSPYSIDHITRRSLPYPLPWKPVASPTEPPPDFSWLTGSCAGKVAIGVIGGAGMGALMGLFLGALSDTTPPVQVIGGRDVPQAPLREQMRVVMRATAEKSRYWAGNFAFITGVFAGSECLVEKYRGKNDLWNSVASGCITGAAMQAKAGPQSAALGCGGFAAFSLVIDSFMHH</sequence>
<dbReference type="GO" id="GO:0030943">
    <property type="term" value="F:mitochondrion targeting sequence binding"/>
    <property type="evidence" value="ECO:0007669"/>
    <property type="project" value="TreeGrafter"/>
</dbReference>
<comment type="caution">
    <text evidence="9">The sequence shown here is derived from an EMBL/GenBank/DDBJ whole genome shotgun (WGS) entry which is preliminary data.</text>
</comment>
<evidence type="ECO:0000256" key="3">
    <source>
        <dbReference type="ARBA" id="ARBA00022692"/>
    </source>
</evidence>
<keyword evidence="6 8" id="KW-0496">Mitochondrion</keyword>
<dbReference type="OrthoDB" id="270720at2759"/>
<keyword evidence="8" id="KW-0813">Transport</keyword>
<keyword evidence="8" id="KW-0653">Protein transport</keyword>
<evidence type="ECO:0000313" key="9">
    <source>
        <dbReference type="EMBL" id="GAX22122.1"/>
    </source>
</evidence>
<comment type="function">
    <text evidence="8">Essential core component of the TIM22 complex, a complex that mediates the import and insertion of multi-pass transmembrane proteins into the mitochondrial inner membrane. In the TIM22 complex, it constitutes the voltage-activated and signal-gated channel. Forms a twin-pore translocase that uses the membrane potential as external driving force in 2 voltage-dependent steps.</text>
</comment>
<dbReference type="AlphaFoldDB" id="A0A1Z5K7I7"/>
<evidence type="ECO:0000256" key="1">
    <source>
        <dbReference type="ARBA" id="ARBA00004448"/>
    </source>
</evidence>
<evidence type="ECO:0000256" key="2">
    <source>
        <dbReference type="ARBA" id="ARBA00008444"/>
    </source>
</evidence>
<keyword evidence="10" id="KW-1185">Reference proteome</keyword>
<reference evidence="9 10" key="1">
    <citation type="journal article" date="2015" name="Plant Cell">
        <title>Oil accumulation by the oleaginous diatom Fistulifera solaris as revealed by the genome and transcriptome.</title>
        <authorList>
            <person name="Tanaka T."/>
            <person name="Maeda Y."/>
            <person name="Veluchamy A."/>
            <person name="Tanaka M."/>
            <person name="Abida H."/>
            <person name="Marechal E."/>
            <person name="Bowler C."/>
            <person name="Muto M."/>
            <person name="Sunaga Y."/>
            <person name="Tanaka M."/>
            <person name="Yoshino T."/>
            <person name="Taniguchi T."/>
            <person name="Fukuda Y."/>
            <person name="Nemoto M."/>
            <person name="Matsumoto M."/>
            <person name="Wong P.S."/>
            <person name="Aburatani S."/>
            <person name="Fujibuchi W."/>
        </authorList>
    </citation>
    <scope>NUCLEOTIDE SEQUENCE [LARGE SCALE GENOMIC DNA]</scope>
    <source>
        <strain evidence="9 10">JPCC DA0580</strain>
    </source>
</reference>
<comment type="subcellular location">
    <subcellularLocation>
        <location evidence="1 8">Mitochondrion inner membrane</location>
        <topology evidence="1 8">Multi-pass membrane protein</topology>
    </subcellularLocation>
</comment>
<keyword evidence="3" id="KW-0812">Transmembrane</keyword>
<evidence type="ECO:0000256" key="7">
    <source>
        <dbReference type="ARBA" id="ARBA00023136"/>
    </source>
</evidence>
<evidence type="ECO:0000313" key="10">
    <source>
        <dbReference type="Proteomes" id="UP000198406"/>
    </source>
</evidence>
<keyword evidence="5" id="KW-1133">Transmembrane helix</keyword>
<dbReference type="PANTHER" id="PTHR14110:SF0">
    <property type="entry name" value="MITOCHONDRIAL IMPORT INNER MEMBRANE TRANSLOCASE SUBUNIT TIM22"/>
    <property type="match status" value="1"/>
</dbReference>
<dbReference type="Proteomes" id="UP000198406">
    <property type="component" value="Unassembled WGS sequence"/>
</dbReference>
<evidence type="ECO:0000256" key="4">
    <source>
        <dbReference type="ARBA" id="ARBA00022792"/>
    </source>
</evidence>
<keyword evidence="4 8" id="KW-0999">Mitochondrion inner membrane</keyword>
<dbReference type="GO" id="GO:0008320">
    <property type="term" value="F:protein transmembrane transporter activity"/>
    <property type="evidence" value="ECO:0007669"/>
    <property type="project" value="UniProtKB-UniRule"/>
</dbReference>
<evidence type="ECO:0000256" key="8">
    <source>
        <dbReference type="RuleBase" id="RU367038"/>
    </source>
</evidence>
<dbReference type="Pfam" id="PF02466">
    <property type="entry name" value="Tim17"/>
    <property type="match status" value="1"/>
</dbReference>
<keyword evidence="8" id="KW-0811">Translocation</keyword>
<keyword evidence="7" id="KW-0472">Membrane</keyword>
<dbReference type="InterPro" id="IPR039175">
    <property type="entry name" value="TIM22"/>
</dbReference>
<comment type="subunit">
    <text evidence="8">Component of the TIM22 complex.</text>
</comment>
<dbReference type="GO" id="GO:0042721">
    <property type="term" value="C:TIM22 mitochondrial import inner membrane insertion complex"/>
    <property type="evidence" value="ECO:0007669"/>
    <property type="project" value="UniProtKB-UniRule"/>
</dbReference>
<evidence type="ECO:0000256" key="6">
    <source>
        <dbReference type="ARBA" id="ARBA00023128"/>
    </source>
</evidence>
<dbReference type="PANTHER" id="PTHR14110">
    <property type="entry name" value="MITOCHONDRIAL IMPORT INNER MEMBRANE TRANSLOCASE SUBUNIT TIM22"/>
    <property type="match status" value="1"/>
</dbReference>
<gene>
    <name evidence="9" type="ORF">FisN_6Hh371</name>
</gene>
<dbReference type="InParanoid" id="A0A1Z5K7I7"/>
<protein>
    <recommendedName>
        <fullName evidence="8">Mitochondrial import inner membrane translocase subunit TIM22</fullName>
    </recommendedName>
</protein>
<dbReference type="EMBL" id="BDSP01000177">
    <property type="protein sequence ID" value="GAX22122.1"/>
    <property type="molecule type" value="Genomic_DNA"/>
</dbReference>
<evidence type="ECO:0000256" key="5">
    <source>
        <dbReference type="ARBA" id="ARBA00022989"/>
    </source>
</evidence>
<proteinExistence type="inferred from homology"/>
<name>A0A1Z5K7I7_FISSO</name>
<organism evidence="9 10">
    <name type="scientific">Fistulifera solaris</name>
    <name type="common">Oleaginous diatom</name>
    <dbReference type="NCBI Taxonomy" id="1519565"/>
    <lineage>
        <taxon>Eukaryota</taxon>
        <taxon>Sar</taxon>
        <taxon>Stramenopiles</taxon>
        <taxon>Ochrophyta</taxon>
        <taxon>Bacillariophyta</taxon>
        <taxon>Bacillariophyceae</taxon>
        <taxon>Bacillariophycidae</taxon>
        <taxon>Naviculales</taxon>
        <taxon>Naviculaceae</taxon>
        <taxon>Fistulifera</taxon>
    </lineage>
</organism>